<dbReference type="SUPFAM" id="SSF51430">
    <property type="entry name" value="NAD(P)-linked oxidoreductase"/>
    <property type="match status" value="1"/>
</dbReference>
<organism evidence="1 2">
    <name type="scientific">Sphagnum jensenii</name>
    <dbReference type="NCBI Taxonomy" id="128206"/>
    <lineage>
        <taxon>Eukaryota</taxon>
        <taxon>Viridiplantae</taxon>
        <taxon>Streptophyta</taxon>
        <taxon>Embryophyta</taxon>
        <taxon>Bryophyta</taxon>
        <taxon>Sphagnophytina</taxon>
        <taxon>Sphagnopsida</taxon>
        <taxon>Sphagnales</taxon>
        <taxon>Sphagnaceae</taxon>
        <taxon>Sphagnum</taxon>
    </lineage>
</organism>
<evidence type="ECO:0000313" key="2">
    <source>
        <dbReference type="Proteomes" id="UP001497444"/>
    </source>
</evidence>
<keyword evidence="2" id="KW-1185">Reference proteome</keyword>
<dbReference type="PANTHER" id="PTHR43147">
    <property type="entry name" value="PROTEIN TAS"/>
    <property type="match status" value="1"/>
</dbReference>
<gene>
    <name evidence="1" type="ORF">CSSPJE1EN1_LOCUS5472</name>
</gene>
<sequence>MESNKNLRKLSWQVLFCLSHQFVDTSGGQAGSYHDLVFDSCGIQELLLVLSQMADKHKVSISNVTVHDIADKPAVAAVIISAGLSIAEHITSNQATFSFPGLDQGDVALIHAVVEKGHGIAGDCGDEYR</sequence>
<dbReference type="PANTHER" id="PTHR43147:SF2">
    <property type="entry name" value="NADP-DEPENDENT OXIDOREDUCTASE DOMAIN-CONTAINING PROTEIN"/>
    <property type="match status" value="1"/>
</dbReference>
<dbReference type="Proteomes" id="UP001497444">
    <property type="component" value="Chromosome 13"/>
</dbReference>
<dbReference type="EMBL" id="OZ020108">
    <property type="protein sequence ID" value="CAK9259994.1"/>
    <property type="molecule type" value="Genomic_DNA"/>
</dbReference>
<dbReference type="InterPro" id="IPR036812">
    <property type="entry name" value="NAD(P)_OxRdtase_dom_sf"/>
</dbReference>
<reference evidence="1" key="1">
    <citation type="submission" date="2024-02" db="EMBL/GenBank/DDBJ databases">
        <authorList>
            <consortium name="ELIXIR-Norway"/>
            <consortium name="Elixir Norway"/>
        </authorList>
    </citation>
    <scope>NUCLEOTIDE SEQUENCE</scope>
</reference>
<evidence type="ECO:0000313" key="1">
    <source>
        <dbReference type="EMBL" id="CAK9259994.1"/>
    </source>
</evidence>
<proteinExistence type="predicted"/>
<dbReference type="Gene3D" id="3.20.20.100">
    <property type="entry name" value="NADP-dependent oxidoreductase domain"/>
    <property type="match status" value="1"/>
</dbReference>
<accession>A0ABP0W0D1</accession>
<name>A0ABP0W0D1_9BRYO</name>
<protein>
    <submittedName>
        <fullName evidence="1">Uncharacterized protein</fullName>
    </submittedName>
</protein>